<reference evidence="1 2" key="1">
    <citation type="submission" date="2013-02" db="EMBL/GenBank/DDBJ databases">
        <title>The Genome Sequence of Acinetobacter gerneri CIP 107464.</title>
        <authorList>
            <consortium name="The Broad Institute Genome Sequencing Platform"/>
            <consortium name="The Broad Institute Genome Sequencing Center for Infectious Disease"/>
            <person name="Cerqueira G."/>
            <person name="Feldgarden M."/>
            <person name="Courvalin P."/>
            <person name="Perichon B."/>
            <person name="Grillot-Courvalin C."/>
            <person name="Clermont D."/>
            <person name="Rocha E."/>
            <person name="Yoon E.-J."/>
            <person name="Nemec A."/>
            <person name="Walker B."/>
            <person name="Young S.K."/>
            <person name="Zeng Q."/>
            <person name="Gargeya S."/>
            <person name="Fitzgerald M."/>
            <person name="Haas B."/>
            <person name="Abouelleil A."/>
            <person name="Alvarado L."/>
            <person name="Arachchi H.M."/>
            <person name="Berlin A.M."/>
            <person name="Chapman S.B."/>
            <person name="Dewar J."/>
            <person name="Goldberg J."/>
            <person name="Griggs A."/>
            <person name="Gujja S."/>
            <person name="Hansen M."/>
            <person name="Howarth C."/>
            <person name="Imamovic A."/>
            <person name="Larimer J."/>
            <person name="McCowan C."/>
            <person name="Murphy C."/>
            <person name="Neiman D."/>
            <person name="Pearson M."/>
            <person name="Priest M."/>
            <person name="Roberts A."/>
            <person name="Saif S."/>
            <person name="Shea T."/>
            <person name="Sisk P."/>
            <person name="Sykes S."/>
            <person name="Wortman J."/>
            <person name="Nusbaum C."/>
            <person name="Birren B."/>
        </authorList>
    </citation>
    <scope>NUCLEOTIDE SEQUENCE [LARGE SCALE GENOMIC DNA]</scope>
    <source>
        <strain evidence="1 2">CIP 107464</strain>
    </source>
</reference>
<sequence length="67" mass="8429">MVNRHIYRTYFYDRNIGALQKSDYIFMRDSLEKYLDLARELDVDNYDEIERLKLLFIKLDHHIYRLR</sequence>
<keyword evidence="2" id="KW-1185">Reference proteome</keyword>
<dbReference type="AlphaFoldDB" id="N8ZMN5"/>
<protein>
    <submittedName>
        <fullName evidence="1">Uncharacterized protein</fullName>
    </submittedName>
</protein>
<dbReference type="Proteomes" id="UP000013117">
    <property type="component" value="Unassembled WGS sequence"/>
</dbReference>
<dbReference type="HOGENOM" id="CLU_205006_0_0_6"/>
<proteinExistence type="predicted"/>
<evidence type="ECO:0000313" key="2">
    <source>
        <dbReference type="Proteomes" id="UP000013117"/>
    </source>
</evidence>
<name>N8ZMN5_9GAMM</name>
<dbReference type="EMBL" id="APPN01000071">
    <property type="protein sequence ID" value="ENV33013.1"/>
    <property type="molecule type" value="Genomic_DNA"/>
</dbReference>
<evidence type="ECO:0000313" key="1">
    <source>
        <dbReference type="EMBL" id="ENV33013.1"/>
    </source>
</evidence>
<organism evidence="1 2">
    <name type="scientific">Acinetobacter gerneri DSM 14967 = CIP 107464 = MTCC 9824</name>
    <dbReference type="NCBI Taxonomy" id="1120926"/>
    <lineage>
        <taxon>Bacteria</taxon>
        <taxon>Pseudomonadati</taxon>
        <taxon>Pseudomonadota</taxon>
        <taxon>Gammaproteobacteria</taxon>
        <taxon>Moraxellales</taxon>
        <taxon>Moraxellaceae</taxon>
        <taxon>Acinetobacter</taxon>
    </lineage>
</organism>
<comment type="caution">
    <text evidence="1">The sequence shown here is derived from an EMBL/GenBank/DDBJ whole genome shotgun (WGS) entry which is preliminary data.</text>
</comment>
<accession>N8ZMN5</accession>
<gene>
    <name evidence="1" type="ORF">F960_02735</name>
</gene>